<evidence type="ECO:0000313" key="4">
    <source>
        <dbReference type="Proteomes" id="UP000304900"/>
    </source>
</evidence>
<keyword evidence="1" id="KW-1133">Transmembrane helix</keyword>
<reference evidence="3 4" key="1">
    <citation type="submission" date="2019-05" db="EMBL/GenBank/DDBJ databases">
        <title>Dyadobacter AR-3-8 sp. nov., isolated from arctic soil.</title>
        <authorList>
            <person name="Chaudhary D.K."/>
        </authorList>
    </citation>
    <scope>NUCLEOTIDE SEQUENCE [LARGE SCALE GENOMIC DNA]</scope>
    <source>
        <strain evidence="3 4">AR-3-8</strain>
    </source>
</reference>
<dbReference type="SUPFAM" id="SSF110997">
    <property type="entry name" value="Sporulation related repeat"/>
    <property type="match status" value="1"/>
</dbReference>
<sequence length="357" mass="40314">MIAVETVIRKLVTDYEFVIIPGFGALLSHQAQAFYNAETGMFSPPDKRLAFNEFLKLDDGLLANYISRHEQISHAEAVIYVKSYTDKLRVSLQTNEHATIEGIGEFSMNVEGKLVFEPNTDRYFKDEWYGFRSTTAKLVEKRVSVLNAPVVHVHDEHIEVFEKEEPRSVKVNWIAWTSAAMIAGLMFYFSLFYVSSNGENRSTLNPFTSFFDKMRNSSVPVAAKKVTVPAKKRIVYVVRKPIVEKTDSVSTPIAEPVEKEKPLEVKPEVVVPSIAASASSKQFYLIAGTFKGNKQANVLLEEMKKKGYADAIVIEADQYSKKVKVAVEGFEREGDAYRASAKLKKIIGEEGWVYKKR</sequence>
<accession>A0A4V6BKJ3</accession>
<feature type="domain" description="SPOR" evidence="2">
    <location>
        <begin position="277"/>
        <end position="356"/>
    </location>
</feature>
<dbReference type="Pfam" id="PF18175">
    <property type="entry name" value="HU-CCDC81_bac_2"/>
    <property type="match status" value="1"/>
</dbReference>
<feature type="transmembrane region" description="Helical" evidence="1">
    <location>
        <begin position="173"/>
        <end position="194"/>
    </location>
</feature>
<dbReference type="PROSITE" id="PS51724">
    <property type="entry name" value="SPOR"/>
    <property type="match status" value="1"/>
</dbReference>
<dbReference type="AlphaFoldDB" id="A0A4V6BKJ3"/>
<protein>
    <submittedName>
        <fullName evidence="3">SPOR domain-containing protein</fullName>
    </submittedName>
</protein>
<keyword evidence="1" id="KW-0812">Transmembrane</keyword>
<dbReference type="Pfam" id="PF18174">
    <property type="entry name" value="HU-CCDC81_bac_1"/>
    <property type="match status" value="1"/>
</dbReference>
<dbReference type="EMBL" id="SZVO01000019">
    <property type="protein sequence ID" value="TKT87543.1"/>
    <property type="molecule type" value="Genomic_DNA"/>
</dbReference>
<evidence type="ECO:0000313" key="3">
    <source>
        <dbReference type="EMBL" id="TKT87543.1"/>
    </source>
</evidence>
<gene>
    <name evidence="3" type="ORF">FDK13_29990</name>
</gene>
<dbReference type="InterPro" id="IPR036680">
    <property type="entry name" value="SPOR-like_sf"/>
</dbReference>
<name>A0A4V6BKJ3_9BACT</name>
<dbReference type="OrthoDB" id="653949at2"/>
<dbReference type="GO" id="GO:0042834">
    <property type="term" value="F:peptidoglycan binding"/>
    <property type="evidence" value="ECO:0007669"/>
    <property type="project" value="InterPro"/>
</dbReference>
<organism evidence="3 4">
    <name type="scientific">Dyadobacter frigoris</name>
    <dbReference type="NCBI Taxonomy" id="2576211"/>
    <lineage>
        <taxon>Bacteria</taxon>
        <taxon>Pseudomonadati</taxon>
        <taxon>Bacteroidota</taxon>
        <taxon>Cytophagia</taxon>
        <taxon>Cytophagales</taxon>
        <taxon>Spirosomataceae</taxon>
        <taxon>Dyadobacter</taxon>
    </lineage>
</organism>
<comment type="caution">
    <text evidence="3">The sequence shown here is derived from an EMBL/GenBank/DDBJ whole genome shotgun (WGS) entry which is preliminary data.</text>
</comment>
<dbReference type="InterPro" id="IPR041268">
    <property type="entry name" value="HU-CCDC81_bac_2"/>
</dbReference>
<dbReference type="RefSeq" id="WP_137343707.1">
    <property type="nucleotide sequence ID" value="NZ_BSQH01000004.1"/>
</dbReference>
<dbReference type="InterPro" id="IPR007730">
    <property type="entry name" value="SPOR-like_dom"/>
</dbReference>
<proteinExistence type="predicted"/>
<keyword evidence="1" id="KW-0472">Membrane</keyword>
<evidence type="ECO:0000259" key="2">
    <source>
        <dbReference type="PROSITE" id="PS51724"/>
    </source>
</evidence>
<dbReference type="Pfam" id="PF05036">
    <property type="entry name" value="SPOR"/>
    <property type="match status" value="1"/>
</dbReference>
<dbReference type="Gene3D" id="3.30.70.1070">
    <property type="entry name" value="Sporulation related repeat"/>
    <property type="match status" value="1"/>
</dbReference>
<dbReference type="InterPro" id="IPR040495">
    <property type="entry name" value="HU-CCDC81_bac_1"/>
</dbReference>
<evidence type="ECO:0000256" key="1">
    <source>
        <dbReference type="SAM" id="Phobius"/>
    </source>
</evidence>
<dbReference type="Proteomes" id="UP000304900">
    <property type="component" value="Unassembled WGS sequence"/>
</dbReference>
<keyword evidence="4" id="KW-1185">Reference proteome</keyword>